<dbReference type="VEuPathDB" id="VectorBase:GAUT031041"/>
<proteinExistence type="predicted"/>
<dbReference type="AlphaFoldDB" id="A0A1A9VAI6"/>
<name>A0A1A9VAI6_GLOAU</name>
<keyword evidence="2" id="KW-1185">Reference proteome</keyword>
<protein>
    <recommendedName>
        <fullName evidence="3">Mos1 transposase HTH domain-containing protein</fullName>
    </recommendedName>
</protein>
<evidence type="ECO:0000313" key="2">
    <source>
        <dbReference type="Proteomes" id="UP000078200"/>
    </source>
</evidence>
<dbReference type="EnsemblMetazoa" id="GAUT031041-RA">
    <property type="protein sequence ID" value="GAUT031041-PA"/>
    <property type="gene ID" value="GAUT031041"/>
</dbReference>
<accession>A0A1A9VAI6</accession>
<dbReference type="Proteomes" id="UP000078200">
    <property type="component" value="Unassembled WGS sequence"/>
</dbReference>
<reference evidence="1" key="1">
    <citation type="submission" date="2020-05" db="UniProtKB">
        <authorList>
            <consortium name="EnsemblMetazoa"/>
        </authorList>
    </citation>
    <scope>IDENTIFICATION</scope>
    <source>
        <strain evidence="1">TTRI</strain>
    </source>
</reference>
<evidence type="ECO:0008006" key="3">
    <source>
        <dbReference type="Google" id="ProtNLM"/>
    </source>
</evidence>
<sequence length="177" mass="19749">MADSLVGNNNNVRRNIAVPFKHLQPTDPSTTSSVLLYINACVIVASSIMMEHTLSMSRILESIVFKLPTTESLMPGATQRIGFQRINVLEWKQNAIYMYSSSRNIDLAFGDGCTNEKNARHWFQKFCSGNLSIVNGPRGRPPAHIDNEELKTTVESDSHTARRTLGTSHTVMVVKKQ</sequence>
<evidence type="ECO:0000313" key="1">
    <source>
        <dbReference type="EnsemblMetazoa" id="GAUT031041-PA"/>
    </source>
</evidence>
<organism evidence="1 2">
    <name type="scientific">Glossina austeni</name>
    <name type="common">Savannah tsetse fly</name>
    <dbReference type="NCBI Taxonomy" id="7395"/>
    <lineage>
        <taxon>Eukaryota</taxon>
        <taxon>Metazoa</taxon>
        <taxon>Ecdysozoa</taxon>
        <taxon>Arthropoda</taxon>
        <taxon>Hexapoda</taxon>
        <taxon>Insecta</taxon>
        <taxon>Pterygota</taxon>
        <taxon>Neoptera</taxon>
        <taxon>Endopterygota</taxon>
        <taxon>Diptera</taxon>
        <taxon>Brachycera</taxon>
        <taxon>Muscomorpha</taxon>
        <taxon>Hippoboscoidea</taxon>
        <taxon>Glossinidae</taxon>
        <taxon>Glossina</taxon>
    </lineage>
</organism>
<dbReference type="STRING" id="7395.A0A1A9VAI6"/>